<keyword evidence="2" id="KW-1185">Reference proteome</keyword>
<organism evidence="1 2">
    <name type="scientific">Plakobranchus ocellatus</name>
    <dbReference type="NCBI Taxonomy" id="259542"/>
    <lineage>
        <taxon>Eukaryota</taxon>
        <taxon>Metazoa</taxon>
        <taxon>Spiralia</taxon>
        <taxon>Lophotrochozoa</taxon>
        <taxon>Mollusca</taxon>
        <taxon>Gastropoda</taxon>
        <taxon>Heterobranchia</taxon>
        <taxon>Euthyneura</taxon>
        <taxon>Panpulmonata</taxon>
        <taxon>Sacoglossa</taxon>
        <taxon>Placobranchoidea</taxon>
        <taxon>Plakobranchidae</taxon>
        <taxon>Plakobranchus</taxon>
    </lineage>
</organism>
<dbReference type="AlphaFoldDB" id="A0AAV4C4W1"/>
<sequence>MVSLVLMPWRGKLCYGQLYGLEAFCTLFVLSRKSDNYKMISSFQALNVGSGLVTNPRQNNACISKDRLTNHIATDAPTLYYTCLAMVVVRTYKLQ</sequence>
<evidence type="ECO:0000313" key="1">
    <source>
        <dbReference type="EMBL" id="GFO26448.1"/>
    </source>
</evidence>
<protein>
    <submittedName>
        <fullName evidence="1">Uncharacterized protein</fullName>
    </submittedName>
</protein>
<dbReference type="Proteomes" id="UP000735302">
    <property type="component" value="Unassembled WGS sequence"/>
</dbReference>
<accession>A0AAV4C4W1</accession>
<evidence type="ECO:0000313" key="2">
    <source>
        <dbReference type="Proteomes" id="UP000735302"/>
    </source>
</evidence>
<proteinExistence type="predicted"/>
<dbReference type="EMBL" id="BLXT01005830">
    <property type="protein sequence ID" value="GFO26448.1"/>
    <property type="molecule type" value="Genomic_DNA"/>
</dbReference>
<reference evidence="1 2" key="1">
    <citation type="journal article" date="2021" name="Elife">
        <title>Chloroplast acquisition without the gene transfer in kleptoplastic sea slugs, Plakobranchus ocellatus.</title>
        <authorList>
            <person name="Maeda T."/>
            <person name="Takahashi S."/>
            <person name="Yoshida T."/>
            <person name="Shimamura S."/>
            <person name="Takaki Y."/>
            <person name="Nagai Y."/>
            <person name="Toyoda A."/>
            <person name="Suzuki Y."/>
            <person name="Arimoto A."/>
            <person name="Ishii H."/>
            <person name="Satoh N."/>
            <person name="Nishiyama T."/>
            <person name="Hasebe M."/>
            <person name="Maruyama T."/>
            <person name="Minagawa J."/>
            <person name="Obokata J."/>
            <person name="Shigenobu S."/>
        </authorList>
    </citation>
    <scope>NUCLEOTIDE SEQUENCE [LARGE SCALE GENOMIC DNA]</scope>
</reference>
<gene>
    <name evidence="1" type="ORF">PoB_005295300</name>
</gene>
<name>A0AAV4C4W1_9GAST</name>
<comment type="caution">
    <text evidence="1">The sequence shown here is derived from an EMBL/GenBank/DDBJ whole genome shotgun (WGS) entry which is preliminary data.</text>
</comment>